<gene>
    <name evidence="3" type="ORF">MSUIS_02960</name>
</gene>
<dbReference type="InterPro" id="IPR037128">
    <property type="entry name" value="Quinolinate_PRibosylTase_N_sf"/>
</dbReference>
<dbReference type="RefSeq" id="WP_013608996.1">
    <property type="nucleotide sequence ID" value="NC_015153.1"/>
</dbReference>
<dbReference type="KEGG" id="msk:MSUIS_02960"/>
<dbReference type="PANTHER" id="PTHR43202:SF1">
    <property type="entry name" value="NICOTINATE PHOSPHORIBOSYLTRANSFERASE"/>
    <property type="match status" value="1"/>
</dbReference>
<protein>
    <recommendedName>
        <fullName evidence="2">Quinolinate phosphoribosyl transferase N-terminal domain-containing protein</fullName>
    </recommendedName>
</protein>
<dbReference type="HOGENOM" id="CLU_043773_1_0_14"/>
<dbReference type="InterPro" id="IPR022412">
    <property type="entry name" value="Quinolinate_PRibosylTrfase_N"/>
</dbReference>
<evidence type="ECO:0000313" key="4">
    <source>
        <dbReference type="Proteomes" id="UP000008645"/>
    </source>
</evidence>
<dbReference type="GO" id="GO:0004514">
    <property type="term" value="F:nicotinate-nucleotide diphosphorylase (carboxylating) activity"/>
    <property type="evidence" value="ECO:0007669"/>
    <property type="project" value="UniProtKB-EC"/>
</dbReference>
<comment type="catalytic activity">
    <reaction evidence="1">
        <text>nicotinate beta-D-ribonucleotide + CO2 + diphosphate = quinolinate + 5-phospho-alpha-D-ribose 1-diphosphate + 2 H(+)</text>
        <dbReference type="Rhea" id="RHEA:12733"/>
        <dbReference type="ChEBI" id="CHEBI:15378"/>
        <dbReference type="ChEBI" id="CHEBI:16526"/>
        <dbReference type="ChEBI" id="CHEBI:29959"/>
        <dbReference type="ChEBI" id="CHEBI:33019"/>
        <dbReference type="ChEBI" id="CHEBI:57502"/>
        <dbReference type="ChEBI" id="CHEBI:58017"/>
        <dbReference type="EC" id="2.4.2.19"/>
    </reaction>
</comment>
<dbReference type="SUPFAM" id="SSF51690">
    <property type="entry name" value="Nicotinate/Quinolinate PRTase C-terminal domain-like"/>
    <property type="match status" value="1"/>
</dbReference>
<name>F0V3G7_MYCS3</name>
<dbReference type="Gene3D" id="3.20.20.70">
    <property type="entry name" value="Aldolase class I"/>
    <property type="match status" value="1"/>
</dbReference>
<dbReference type="Gene3D" id="3.90.1170.20">
    <property type="entry name" value="Quinolinate phosphoribosyl transferase, N-terminal domain"/>
    <property type="match status" value="1"/>
</dbReference>
<evidence type="ECO:0000256" key="1">
    <source>
        <dbReference type="ARBA" id="ARBA00047445"/>
    </source>
</evidence>
<dbReference type="PANTHER" id="PTHR43202">
    <property type="entry name" value="NICOTINATE-NUCLEOTIDE PYROPHOSPHORYLASE"/>
    <property type="match status" value="1"/>
</dbReference>
<organism evidence="3 4">
    <name type="scientific">Mycoplasma suis (strain KI_3806)</name>
    <dbReference type="NCBI Taxonomy" id="708248"/>
    <lineage>
        <taxon>Bacteria</taxon>
        <taxon>Bacillati</taxon>
        <taxon>Mycoplasmatota</taxon>
        <taxon>Mollicutes</taxon>
        <taxon>Mycoplasmataceae</taxon>
        <taxon>Mycoplasma</taxon>
    </lineage>
</organism>
<proteinExistence type="predicted"/>
<dbReference type="InterPro" id="IPR013785">
    <property type="entry name" value="Aldolase_TIM"/>
</dbReference>
<dbReference type="SUPFAM" id="SSF54675">
    <property type="entry name" value="Nicotinate/Quinolinate PRTase N-terminal domain-like"/>
    <property type="match status" value="1"/>
</dbReference>
<reference evidence="3 4" key="1">
    <citation type="journal article" date="2011" name="J. Bacteriol.">
        <title>Complete genome sequence of the hemotrophic Mycoplasma suis strain KI3806.</title>
        <authorList>
            <person name="Oehlerking J."/>
            <person name="Kube M."/>
            <person name="Felder K.M."/>
            <person name="Matter D."/>
            <person name="Wittenbrink M.M."/>
            <person name="Schwarzenbach S."/>
            <person name="Kramer M.M."/>
            <person name="Hoelzle K."/>
            <person name="Hoelzle L.E."/>
        </authorList>
    </citation>
    <scope>NUCLEOTIDE SEQUENCE [LARGE SCALE GENOMIC DNA]</scope>
    <source>
        <strain evidence="4">KI_3806</strain>
    </source>
</reference>
<evidence type="ECO:0000259" key="2">
    <source>
        <dbReference type="Pfam" id="PF02749"/>
    </source>
</evidence>
<sequence length="345" mass="39199">MKGSIRKIISSYFFDAQELSSSYSEDIVTMQFFQRKDGVILSGIKEVLELLEEEISSKNIIVRYLEEGTQVDNLEVVLELEGKYKYIAIYEGLIDGILSRSSSLATNAKQCIESAQGIEVICMADRSDHHRNINNDCWSYYVGGIRAFSAPNLRSFPYYKDLPTFIREKIKVYHSLPHGAIQIFEGDIVKAMKCYHKTHPTLPIIALVDFNNNVIEDSLKVLKAFGRKLKGVRVDTHPTIKDQSLSDLPDNEEYRGVNTTLVNRLRSALDASGGKHVKIYISSGLTPERIKKFIRERIEVDGFGVGQFLTSVNVFFTGDLVKLGDKKISKFGRTWRENKRLIEAR</sequence>
<dbReference type="AlphaFoldDB" id="F0V3G7"/>
<dbReference type="InterPro" id="IPR036068">
    <property type="entry name" value="Nicotinate_pribotase-like_C"/>
</dbReference>
<feature type="domain" description="Quinolinate phosphoribosyl transferase N-terminal" evidence="2">
    <location>
        <begin position="26"/>
        <end position="102"/>
    </location>
</feature>
<dbReference type="Proteomes" id="UP000008645">
    <property type="component" value="Chromosome"/>
</dbReference>
<evidence type="ECO:0000313" key="3">
    <source>
        <dbReference type="EMBL" id="CBZ40389.1"/>
    </source>
</evidence>
<dbReference type="EMBL" id="FQ790233">
    <property type="protein sequence ID" value="CBZ40389.1"/>
    <property type="molecule type" value="Genomic_DNA"/>
</dbReference>
<dbReference type="Pfam" id="PF02749">
    <property type="entry name" value="QRPTase_N"/>
    <property type="match status" value="1"/>
</dbReference>
<dbReference type="InterPro" id="IPR053190">
    <property type="entry name" value="NAPRTase-like"/>
</dbReference>
<dbReference type="GO" id="GO:0009435">
    <property type="term" value="P:NAD+ biosynthetic process"/>
    <property type="evidence" value="ECO:0007669"/>
    <property type="project" value="InterPro"/>
</dbReference>
<accession>F0V3G7</accession>